<dbReference type="EMBL" id="ACPB03012753">
    <property type="status" value="NOT_ANNOTATED_CDS"/>
    <property type="molecule type" value="Genomic_DNA"/>
</dbReference>
<dbReference type="AlphaFoldDB" id="T1I942"/>
<keyword evidence="2" id="KW-1185">Reference proteome</keyword>
<dbReference type="VEuPathDB" id="VectorBase:RPRC012814"/>
<name>T1I942_RHOPR</name>
<dbReference type="Proteomes" id="UP000015103">
    <property type="component" value="Unassembled WGS sequence"/>
</dbReference>
<proteinExistence type="predicted"/>
<protein>
    <submittedName>
        <fullName evidence="1">Uncharacterized protein</fullName>
    </submittedName>
</protein>
<dbReference type="InParanoid" id="T1I942"/>
<reference evidence="1" key="1">
    <citation type="submission" date="2015-05" db="UniProtKB">
        <authorList>
            <consortium name="EnsemblMetazoa"/>
        </authorList>
    </citation>
    <scope>IDENTIFICATION</scope>
</reference>
<evidence type="ECO:0000313" key="1">
    <source>
        <dbReference type="EnsemblMetazoa" id="RPRC012814-PA"/>
    </source>
</evidence>
<sequence length="63" mass="7347">MSAELYSTIKIIFSLLDSSLTEADEKRVGKMVYERARLELRREVLMGENKNHLQYNLNNAENT</sequence>
<evidence type="ECO:0000313" key="2">
    <source>
        <dbReference type="Proteomes" id="UP000015103"/>
    </source>
</evidence>
<dbReference type="EnsemblMetazoa" id="RPRC012814-RA">
    <property type="protein sequence ID" value="RPRC012814-PA"/>
    <property type="gene ID" value="RPRC012814"/>
</dbReference>
<accession>T1I942</accession>
<dbReference type="HOGENOM" id="CLU_2888541_0_0_1"/>
<organism evidence="1 2">
    <name type="scientific">Rhodnius prolixus</name>
    <name type="common">Triatomid bug</name>
    <dbReference type="NCBI Taxonomy" id="13249"/>
    <lineage>
        <taxon>Eukaryota</taxon>
        <taxon>Metazoa</taxon>
        <taxon>Ecdysozoa</taxon>
        <taxon>Arthropoda</taxon>
        <taxon>Hexapoda</taxon>
        <taxon>Insecta</taxon>
        <taxon>Pterygota</taxon>
        <taxon>Neoptera</taxon>
        <taxon>Paraneoptera</taxon>
        <taxon>Hemiptera</taxon>
        <taxon>Heteroptera</taxon>
        <taxon>Panheteroptera</taxon>
        <taxon>Cimicomorpha</taxon>
        <taxon>Reduviidae</taxon>
        <taxon>Triatominae</taxon>
        <taxon>Rhodnius</taxon>
    </lineage>
</organism>